<sequence>MGKKKVLTQWSGLNIGQYQPDSLREANNNVDNNNVVNCFHFLICFLKMAIKKALTFLSGLLNIFEYSISSCDKSDNHDCNNN</sequence>
<organism evidence="1 2">
    <name type="scientific">Brumimicrobium oceani</name>
    <dbReference type="NCBI Taxonomy" id="2100725"/>
    <lineage>
        <taxon>Bacteria</taxon>
        <taxon>Pseudomonadati</taxon>
        <taxon>Bacteroidota</taxon>
        <taxon>Flavobacteriia</taxon>
        <taxon>Flavobacteriales</taxon>
        <taxon>Crocinitomicaceae</taxon>
        <taxon>Brumimicrobium</taxon>
    </lineage>
</organism>
<reference evidence="1 2" key="2">
    <citation type="submission" date="2018-05" db="EMBL/GenBank/DDBJ databases">
        <authorList>
            <person name="Lanie J.A."/>
            <person name="Ng W.-L."/>
            <person name="Kazmierczak K.M."/>
            <person name="Andrzejewski T.M."/>
            <person name="Davidsen T.M."/>
            <person name="Wayne K.J."/>
            <person name="Tettelin H."/>
            <person name="Glass J.I."/>
            <person name="Rusch D."/>
            <person name="Podicherti R."/>
            <person name="Tsui H.-C.T."/>
            <person name="Winkler M.E."/>
        </authorList>
    </citation>
    <scope>NUCLEOTIDE SEQUENCE [LARGE SCALE GENOMIC DNA]</scope>
    <source>
        <strain evidence="1 2">C305</strain>
    </source>
</reference>
<keyword evidence="2" id="KW-1185">Reference proteome</keyword>
<accession>A0A2U2XG21</accession>
<comment type="caution">
    <text evidence="1">The sequence shown here is derived from an EMBL/GenBank/DDBJ whole genome shotgun (WGS) entry which is preliminary data.</text>
</comment>
<reference evidence="1 2" key="1">
    <citation type="submission" date="2018-05" db="EMBL/GenBank/DDBJ databases">
        <title>Brumimicrobium oceani sp. nov., isolated from coastal sediment.</title>
        <authorList>
            <person name="Kou Y."/>
        </authorList>
    </citation>
    <scope>NUCLEOTIDE SEQUENCE [LARGE SCALE GENOMIC DNA]</scope>
    <source>
        <strain evidence="1 2">C305</strain>
    </source>
</reference>
<gene>
    <name evidence="1" type="ORF">DIT68_00140</name>
</gene>
<name>A0A2U2XG21_9FLAO</name>
<dbReference type="Proteomes" id="UP000245370">
    <property type="component" value="Unassembled WGS sequence"/>
</dbReference>
<dbReference type="EMBL" id="QFRJ01000001">
    <property type="protein sequence ID" value="PWH86713.1"/>
    <property type="molecule type" value="Genomic_DNA"/>
</dbReference>
<protein>
    <submittedName>
        <fullName evidence="1">Uncharacterized protein</fullName>
    </submittedName>
</protein>
<dbReference type="AlphaFoldDB" id="A0A2U2XG21"/>
<proteinExistence type="predicted"/>
<evidence type="ECO:0000313" key="2">
    <source>
        <dbReference type="Proteomes" id="UP000245370"/>
    </source>
</evidence>
<evidence type="ECO:0000313" key="1">
    <source>
        <dbReference type="EMBL" id="PWH86713.1"/>
    </source>
</evidence>